<dbReference type="RefSeq" id="WP_346153418.1">
    <property type="nucleotide sequence ID" value="NZ_BAAATE010000028.1"/>
</dbReference>
<gene>
    <name evidence="1" type="ORF">GCM10010412_076040</name>
</gene>
<accession>A0ABN3SYG9</accession>
<sequence>MKQATDETDYEYTWELPLEFTEALFKLMGWTYAFPEEKTVRTPEGHEIEAMATKMLAQLHVVDRPQTYMTLGRLLVYKDPEFEDSYEVYLHLGYATRPIPEGER</sequence>
<name>A0ABN3SYG9_9ACTN</name>
<evidence type="ECO:0000313" key="1">
    <source>
        <dbReference type="EMBL" id="GAA2687791.1"/>
    </source>
</evidence>
<protein>
    <submittedName>
        <fullName evidence="1">Uncharacterized protein</fullName>
    </submittedName>
</protein>
<comment type="caution">
    <text evidence="1">The sequence shown here is derived from an EMBL/GenBank/DDBJ whole genome shotgun (WGS) entry which is preliminary data.</text>
</comment>
<dbReference type="EMBL" id="BAAATE010000028">
    <property type="protein sequence ID" value="GAA2687791.1"/>
    <property type="molecule type" value="Genomic_DNA"/>
</dbReference>
<keyword evidence="2" id="KW-1185">Reference proteome</keyword>
<organism evidence="1 2">
    <name type="scientific">Nonomuraea recticatena</name>
    <dbReference type="NCBI Taxonomy" id="46178"/>
    <lineage>
        <taxon>Bacteria</taxon>
        <taxon>Bacillati</taxon>
        <taxon>Actinomycetota</taxon>
        <taxon>Actinomycetes</taxon>
        <taxon>Streptosporangiales</taxon>
        <taxon>Streptosporangiaceae</taxon>
        <taxon>Nonomuraea</taxon>
    </lineage>
</organism>
<evidence type="ECO:0000313" key="2">
    <source>
        <dbReference type="Proteomes" id="UP001501666"/>
    </source>
</evidence>
<dbReference type="Proteomes" id="UP001501666">
    <property type="component" value="Unassembled WGS sequence"/>
</dbReference>
<proteinExistence type="predicted"/>
<reference evidence="1 2" key="1">
    <citation type="journal article" date="2019" name="Int. J. Syst. Evol. Microbiol.">
        <title>The Global Catalogue of Microorganisms (GCM) 10K type strain sequencing project: providing services to taxonomists for standard genome sequencing and annotation.</title>
        <authorList>
            <consortium name="The Broad Institute Genomics Platform"/>
            <consortium name="The Broad Institute Genome Sequencing Center for Infectious Disease"/>
            <person name="Wu L."/>
            <person name="Ma J."/>
        </authorList>
    </citation>
    <scope>NUCLEOTIDE SEQUENCE [LARGE SCALE GENOMIC DNA]</scope>
    <source>
        <strain evidence="1 2">JCM 6835</strain>
    </source>
</reference>